<keyword evidence="3" id="KW-1185">Reference proteome</keyword>
<reference evidence="2 3" key="1">
    <citation type="submission" date="2016-03" db="EMBL/GenBank/DDBJ databases">
        <title>Whole genome sequencing of Grifola frondosa 9006-11.</title>
        <authorList>
            <person name="Min B."/>
            <person name="Park H."/>
            <person name="Kim J.-G."/>
            <person name="Cho H."/>
            <person name="Oh Y.-L."/>
            <person name="Kong W.-S."/>
            <person name="Choi I.-G."/>
        </authorList>
    </citation>
    <scope>NUCLEOTIDE SEQUENCE [LARGE SCALE GENOMIC DNA]</scope>
    <source>
        <strain evidence="2 3">9006-11</strain>
    </source>
</reference>
<dbReference type="OrthoDB" id="2322499at2759"/>
<dbReference type="EMBL" id="LUGG01000013">
    <property type="protein sequence ID" value="OBZ70921.1"/>
    <property type="molecule type" value="Genomic_DNA"/>
</dbReference>
<proteinExistence type="predicted"/>
<feature type="domain" description="F-box" evidence="1">
    <location>
        <begin position="9"/>
        <end position="58"/>
    </location>
</feature>
<organism evidence="2 3">
    <name type="scientific">Grifola frondosa</name>
    <name type="common">Maitake</name>
    <name type="synonym">Polyporus frondosus</name>
    <dbReference type="NCBI Taxonomy" id="5627"/>
    <lineage>
        <taxon>Eukaryota</taxon>
        <taxon>Fungi</taxon>
        <taxon>Dikarya</taxon>
        <taxon>Basidiomycota</taxon>
        <taxon>Agaricomycotina</taxon>
        <taxon>Agaricomycetes</taxon>
        <taxon>Polyporales</taxon>
        <taxon>Grifolaceae</taxon>
        <taxon>Grifola</taxon>
    </lineage>
</organism>
<gene>
    <name evidence="2" type="ORF">A0H81_09334</name>
</gene>
<evidence type="ECO:0000259" key="1">
    <source>
        <dbReference type="PROSITE" id="PS50181"/>
    </source>
</evidence>
<dbReference type="Pfam" id="PF00646">
    <property type="entry name" value="F-box"/>
    <property type="match status" value="1"/>
</dbReference>
<sequence>MGLGREGRLAQLVNMHVDIFFEIVVKLEPIDVLHLSRLSKKFRSTLMSKPAEYVWKAARLNIPDFPDCPPNLPEPRYAALIFGRHCDTCGVGSASKVDYALRASYSVKQGKTLKTEQYKNVDDQIFKLLPIAEPECHDDNEHDAQDFYYKPEFERIADQYMALRPDEEGFPRFVEEHKTIATMRHQHNKQLLDWIQRRHTSCSQQFAVGIPSRDVLER</sequence>
<evidence type="ECO:0000313" key="2">
    <source>
        <dbReference type="EMBL" id="OBZ70921.1"/>
    </source>
</evidence>
<dbReference type="InterPro" id="IPR001810">
    <property type="entry name" value="F-box_dom"/>
</dbReference>
<dbReference type="Proteomes" id="UP000092993">
    <property type="component" value="Unassembled WGS sequence"/>
</dbReference>
<dbReference type="OMA" id="WETEART"/>
<dbReference type="PROSITE" id="PS50181">
    <property type="entry name" value="FBOX"/>
    <property type="match status" value="1"/>
</dbReference>
<comment type="caution">
    <text evidence="2">The sequence shown here is derived from an EMBL/GenBank/DDBJ whole genome shotgun (WGS) entry which is preliminary data.</text>
</comment>
<dbReference type="AlphaFoldDB" id="A0A1C7M1W0"/>
<protein>
    <recommendedName>
        <fullName evidence="1">F-box domain-containing protein</fullName>
    </recommendedName>
</protein>
<name>A0A1C7M1W0_GRIFR</name>
<accession>A0A1C7M1W0</accession>
<dbReference type="STRING" id="5627.A0A1C7M1W0"/>
<evidence type="ECO:0000313" key="3">
    <source>
        <dbReference type="Proteomes" id="UP000092993"/>
    </source>
</evidence>